<dbReference type="PANTHER" id="PTHR44591:SF3">
    <property type="entry name" value="RESPONSE REGULATORY DOMAIN-CONTAINING PROTEIN"/>
    <property type="match status" value="1"/>
</dbReference>
<dbReference type="OrthoDB" id="5421695at2"/>
<feature type="domain" description="Response regulatory" evidence="3">
    <location>
        <begin position="11"/>
        <end position="127"/>
    </location>
</feature>
<feature type="modified residue" description="4-aspartylphosphate" evidence="2">
    <location>
        <position position="60"/>
    </location>
</feature>
<dbReference type="Gene3D" id="3.40.50.2300">
    <property type="match status" value="1"/>
</dbReference>
<dbReference type="GO" id="GO:0000160">
    <property type="term" value="P:phosphorelay signal transduction system"/>
    <property type="evidence" value="ECO:0007669"/>
    <property type="project" value="InterPro"/>
</dbReference>
<comment type="caution">
    <text evidence="4">The sequence shown here is derived from an EMBL/GenBank/DDBJ whole genome shotgun (WGS) entry which is preliminary data.</text>
</comment>
<dbReference type="SUPFAM" id="SSF52172">
    <property type="entry name" value="CheY-like"/>
    <property type="match status" value="1"/>
</dbReference>
<evidence type="ECO:0000313" key="4">
    <source>
        <dbReference type="EMBL" id="OFA09090.1"/>
    </source>
</evidence>
<protein>
    <submittedName>
        <fullName evidence="4">Polar-differentiation response regulator DivK</fullName>
    </submittedName>
</protein>
<organism evidence="4 5">
    <name type="scientific">Duganella phyllosphaerae</name>
    <dbReference type="NCBI Taxonomy" id="762836"/>
    <lineage>
        <taxon>Bacteria</taxon>
        <taxon>Pseudomonadati</taxon>
        <taxon>Pseudomonadota</taxon>
        <taxon>Betaproteobacteria</taxon>
        <taxon>Burkholderiales</taxon>
        <taxon>Oxalobacteraceae</taxon>
        <taxon>Telluria group</taxon>
        <taxon>Duganella</taxon>
    </lineage>
</organism>
<name>A0A1E7X7N2_9BURK</name>
<dbReference type="InterPro" id="IPR011006">
    <property type="entry name" value="CheY-like_superfamily"/>
</dbReference>
<evidence type="ECO:0000256" key="1">
    <source>
        <dbReference type="ARBA" id="ARBA00022553"/>
    </source>
</evidence>
<dbReference type="PANTHER" id="PTHR44591">
    <property type="entry name" value="STRESS RESPONSE REGULATOR PROTEIN 1"/>
    <property type="match status" value="1"/>
</dbReference>
<dbReference type="PROSITE" id="PS50110">
    <property type="entry name" value="RESPONSE_REGULATORY"/>
    <property type="match status" value="1"/>
</dbReference>
<accession>A0A1E7X7N2</accession>
<sequence>MEPSLAPINKRILIVDDNEQAADVASELLELYGYQTAVAYGGAQGLHAAEVFAPDVILLDLGMPGMDGFQVAAALRARPDLRDVAIVAFSAWGDKGTRQRTRAAGFNDHLTKPASLDEIVTTIAACHA</sequence>
<gene>
    <name evidence="4" type="primary">divK</name>
    <name evidence="4" type="ORF">DUPY_02010</name>
</gene>
<dbReference type="InterPro" id="IPR001789">
    <property type="entry name" value="Sig_transdc_resp-reg_receiver"/>
</dbReference>
<evidence type="ECO:0000256" key="2">
    <source>
        <dbReference type="PROSITE-ProRule" id="PRU00169"/>
    </source>
</evidence>
<dbReference type="AlphaFoldDB" id="A0A1E7X7N2"/>
<evidence type="ECO:0000259" key="3">
    <source>
        <dbReference type="PROSITE" id="PS50110"/>
    </source>
</evidence>
<evidence type="ECO:0000313" key="5">
    <source>
        <dbReference type="Proteomes" id="UP000175989"/>
    </source>
</evidence>
<reference evidence="5" key="1">
    <citation type="journal article" date="2016" name="Front. Microbiol.">
        <title>Molecular Keys to the Janthinobacterium and Duganella spp. Interaction with the Plant Pathogen Fusarium graminearum.</title>
        <authorList>
            <person name="Haack F.S."/>
            <person name="Poehlein A."/>
            <person name="Kroger C."/>
            <person name="Voigt C.A."/>
            <person name="Piepenbring M."/>
            <person name="Bode H.B."/>
            <person name="Daniel R."/>
            <person name="Schafer W."/>
            <person name="Streit W.R."/>
        </authorList>
    </citation>
    <scope>NUCLEOTIDE SEQUENCE [LARGE SCALE GENOMIC DNA]</scope>
    <source>
        <strain evidence="5">T54</strain>
    </source>
</reference>
<dbReference type="PATRIC" id="fig|762836.4.peg.213"/>
<dbReference type="RefSeq" id="WP_070245878.1">
    <property type="nucleotide sequence ID" value="NZ_LROM01000017.1"/>
</dbReference>
<proteinExistence type="predicted"/>
<dbReference type="EMBL" id="LROM01000017">
    <property type="protein sequence ID" value="OFA09090.1"/>
    <property type="molecule type" value="Genomic_DNA"/>
</dbReference>
<dbReference type="SMART" id="SM00448">
    <property type="entry name" value="REC"/>
    <property type="match status" value="1"/>
</dbReference>
<keyword evidence="1 2" id="KW-0597">Phosphoprotein</keyword>
<keyword evidence="5" id="KW-1185">Reference proteome</keyword>
<dbReference type="Pfam" id="PF00072">
    <property type="entry name" value="Response_reg"/>
    <property type="match status" value="1"/>
</dbReference>
<dbReference type="Proteomes" id="UP000175989">
    <property type="component" value="Unassembled WGS sequence"/>
</dbReference>
<dbReference type="InterPro" id="IPR050595">
    <property type="entry name" value="Bact_response_regulator"/>
</dbReference>